<dbReference type="Proteomes" id="UP000093309">
    <property type="component" value="Unassembled WGS sequence"/>
</dbReference>
<dbReference type="AlphaFoldDB" id="A0A1C1A203"/>
<gene>
    <name evidence="1" type="ORF">A8709_16945</name>
</gene>
<evidence type="ECO:0008006" key="3">
    <source>
        <dbReference type="Google" id="ProtNLM"/>
    </source>
</evidence>
<evidence type="ECO:0000313" key="2">
    <source>
        <dbReference type="Proteomes" id="UP000093309"/>
    </source>
</evidence>
<name>A0A1C1A203_9BACL</name>
<proteinExistence type="predicted"/>
<keyword evidence="2" id="KW-1185">Reference proteome</keyword>
<comment type="caution">
    <text evidence="1">The sequence shown here is derived from an EMBL/GenBank/DDBJ whole genome shotgun (WGS) entry which is preliminary data.</text>
</comment>
<dbReference type="STRING" id="512399.A8709_16945"/>
<reference evidence="2" key="1">
    <citation type="submission" date="2016-05" db="EMBL/GenBank/DDBJ databases">
        <title>Paenibacillus oryzae. sp. nov., isolated from the rice root.</title>
        <authorList>
            <person name="Zhang J."/>
            <person name="Zhang X."/>
        </authorList>
    </citation>
    <scope>NUCLEOTIDE SEQUENCE [LARGE SCALE GENOMIC DNA]</scope>
    <source>
        <strain evidence="2">KCTC13222</strain>
    </source>
</reference>
<sequence>MQEELLKKLRYKEGRALIMQAPEGYVLGIEDAGEPSGTYDFIQLFVNHAADVNAWIHKALAYLNEDAMFWITYPKQSSKVKTDINRDSLFTLINDATDYRVVSNVAVNDTWSALRLRHKSKVKSKT</sequence>
<evidence type="ECO:0000313" key="1">
    <source>
        <dbReference type="EMBL" id="OCT14559.1"/>
    </source>
</evidence>
<dbReference type="EMBL" id="LYPC01000019">
    <property type="protein sequence ID" value="OCT14559.1"/>
    <property type="molecule type" value="Genomic_DNA"/>
</dbReference>
<protein>
    <recommendedName>
        <fullName evidence="3">DUF3052 domain-containing protein</fullName>
    </recommendedName>
</protein>
<organism evidence="1 2">
    <name type="scientific">Paenibacillus pectinilyticus</name>
    <dbReference type="NCBI Taxonomy" id="512399"/>
    <lineage>
        <taxon>Bacteria</taxon>
        <taxon>Bacillati</taxon>
        <taxon>Bacillota</taxon>
        <taxon>Bacilli</taxon>
        <taxon>Bacillales</taxon>
        <taxon>Paenibacillaceae</taxon>
        <taxon>Paenibacillus</taxon>
    </lineage>
</organism>
<accession>A0A1C1A203</accession>